<dbReference type="Proteomes" id="UP000656813">
    <property type="component" value="Unassembled WGS sequence"/>
</dbReference>
<proteinExistence type="predicted"/>
<dbReference type="AlphaFoldDB" id="A0A8J2ZXZ6"/>
<dbReference type="RefSeq" id="WP_188498442.1">
    <property type="nucleotide sequence ID" value="NZ_BMFV01000029.1"/>
</dbReference>
<protein>
    <submittedName>
        <fullName evidence="3">Xylose isomerase</fullName>
    </submittedName>
</protein>
<dbReference type="PANTHER" id="PTHR43489">
    <property type="entry name" value="ISOMERASE"/>
    <property type="match status" value="1"/>
</dbReference>
<reference evidence="3" key="1">
    <citation type="journal article" date="2014" name="Int. J. Syst. Evol. Microbiol.">
        <title>Complete genome sequence of Corynebacterium casei LMG S-19264T (=DSM 44701T), isolated from a smear-ripened cheese.</title>
        <authorList>
            <consortium name="US DOE Joint Genome Institute (JGI-PGF)"/>
            <person name="Walter F."/>
            <person name="Albersmeier A."/>
            <person name="Kalinowski J."/>
            <person name="Ruckert C."/>
        </authorList>
    </citation>
    <scope>NUCLEOTIDE SEQUENCE</scope>
    <source>
        <strain evidence="3">CGMCC 1.12777</strain>
    </source>
</reference>
<dbReference type="EMBL" id="BMFV01000029">
    <property type="protein sequence ID" value="GGH85949.1"/>
    <property type="molecule type" value="Genomic_DNA"/>
</dbReference>
<dbReference type="InterPro" id="IPR013022">
    <property type="entry name" value="Xyl_isomerase-like_TIM-brl"/>
</dbReference>
<evidence type="ECO:0000313" key="3">
    <source>
        <dbReference type="EMBL" id="GGH85949.1"/>
    </source>
</evidence>
<dbReference type="SUPFAM" id="SSF51658">
    <property type="entry name" value="Xylose isomerase-like"/>
    <property type="match status" value="1"/>
</dbReference>
<feature type="domain" description="Xylose isomerase-like TIM barrel" evidence="2">
    <location>
        <begin position="14"/>
        <end position="251"/>
    </location>
</feature>
<evidence type="ECO:0000313" key="4">
    <source>
        <dbReference type="Proteomes" id="UP000656813"/>
    </source>
</evidence>
<name>A0A8J2ZXZ6_9BACL</name>
<dbReference type="Gene3D" id="3.20.20.150">
    <property type="entry name" value="Divalent-metal-dependent TIM barrel enzymes"/>
    <property type="match status" value="1"/>
</dbReference>
<evidence type="ECO:0000259" key="2">
    <source>
        <dbReference type="Pfam" id="PF01261"/>
    </source>
</evidence>
<comment type="caution">
    <text evidence="3">The sequence shown here is derived from an EMBL/GenBank/DDBJ whole genome shotgun (WGS) entry which is preliminary data.</text>
</comment>
<dbReference type="InterPro" id="IPR050417">
    <property type="entry name" value="Sugar_Epim/Isomerase"/>
</dbReference>
<dbReference type="PANTHER" id="PTHR43489:SF7">
    <property type="entry name" value="3-DEHYDRO-D-GULOSIDE 4-EPIMERASE-RELATED"/>
    <property type="match status" value="1"/>
</dbReference>
<dbReference type="Pfam" id="PF01261">
    <property type="entry name" value="AP_endonuc_2"/>
    <property type="match status" value="1"/>
</dbReference>
<sequence>MKLGCCADIQKAEIVQRAGFDFIECTVTSLSPEKDDHYFREILLKPFEASPIPVEACNVFLPGDLTLVGDSVNWERIHSYVERALERVKRIGAEIVVFGSGKARSIPAGFDREKGETQILNFLNKVADKAEETGITVVIEPLNKKESNVINTIPEAVDFAQKVSRSSIQVLADFYHMDEEDENLDHIVQWGDYLRHIHVADTGRMAPGTGNYPYEVFVDKIKQANYQGRISIECKWNDFDSEVKEAKRSLEQIFSN</sequence>
<evidence type="ECO:0000256" key="1">
    <source>
        <dbReference type="ARBA" id="ARBA00023235"/>
    </source>
</evidence>
<dbReference type="InterPro" id="IPR036237">
    <property type="entry name" value="Xyl_isomerase-like_sf"/>
</dbReference>
<keyword evidence="1 3" id="KW-0413">Isomerase</keyword>
<accession>A0A8J2ZXZ6</accession>
<dbReference type="GO" id="GO:0016853">
    <property type="term" value="F:isomerase activity"/>
    <property type="evidence" value="ECO:0007669"/>
    <property type="project" value="UniProtKB-KW"/>
</dbReference>
<gene>
    <name evidence="3" type="ORF">GCM10007096_32520</name>
</gene>
<reference evidence="3" key="2">
    <citation type="submission" date="2020-09" db="EMBL/GenBank/DDBJ databases">
        <authorList>
            <person name="Sun Q."/>
            <person name="Zhou Y."/>
        </authorList>
    </citation>
    <scope>NUCLEOTIDE SEQUENCE</scope>
    <source>
        <strain evidence="3">CGMCC 1.12777</strain>
    </source>
</reference>
<keyword evidence="4" id="KW-1185">Reference proteome</keyword>
<organism evidence="3 4">
    <name type="scientific">Pullulanibacillus pueri</name>
    <dbReference type="NCBI Taxonomy" id="1437324"/>
    <lineage>
        <taxon>Bacteria</taxon>
        <taxon>Bacillati</taxon>
        <taxon>Bacillota</taxon>
        <taxon>Bacilli</taxon>
        <taxon>Bacillales</taxon>
        <taxon>Sporolactobacillaceae</taxon>
        <taxon>Pullulanibacillus</taxon>
    </lineage>
</organism>